<dbReference type="HOGENOM" id="CLU_013985_3_6_11"/>
<reference evidence="2 3" key="1">
    <citation type="submission" date="2011-11" db="EMBL/GenBank/DDBJ databases">
        <title>The Noncontiguous Finished sequence of Saccharomonospora cyanea NA-134.</title>
        <authorList>
            <consortium name="US DOE Joint Genome Institute"/>
            <person name="Lucas S."/>
            <person name="Han J."/>
            <person name="Lapidus A."/>
            <person name="Cheng J.-F."/>
            <person name="Goodwin L."/>
            <person name="Pitluck S."/>
            <person name="Peters L."/>
            <person name="Ovchinnikova G."/>
            <person name="Lu M."/>
            <person name="Detter J.C."/>
            <person name="Han C."/>
            <person name="Tapia R."/>
            <person name="Land M."/>
            <person name="Hauser L."/>
            <person name="Kyrpides N."/>
            <person name="Ivanova N."/>
            <person name="Pagani I."/>
            <person name="Brambilla E.-M."/>
            <person name="Klenk H.-P."/>
            <person name="Woyke T."/>
        </authorList>
    </citation>
    <scope>NUCLEOTIDE SEQUENCE [LARGE SCALE GENOMIC DNA]</scope>
    <source>
        <strain evidence="2 3">NA-134</strain>
    </source>
</reference>
<keyword evidence="2" id="KW-0808">Transferase</keyword>
<evidence type="ECO:0000313" key="2">
    <source>
        <dbReference type="EMBL" id="EHR59055.1"/>
    </source>
</evidence>
<protein>
    <submittedName>
        <fullName evidence="2">Acetyltransferase, ribosomal protein N-acetylase</fullName>
    </submittedName>
</protein>
<dbReference type="PROSITE" id="PS51186">
    <property type="entry name" value="GNAT"/>
    <property type="match status" value="1"/>
</dbReference>
<dbReference type="STRING" id="882082.SaccyDRAFT_0115"/>
<dbReference type="EMBL" id="CM001440">
    <property type="protein sequence ID" value="EHR59055.1"/>
    <property type="molecule type" value="Genomic_DNA"/>
</dbReference>
<evidence type="ECO:0000259" key="1">
    <source>
        <dbReference type="PROSITE" id="PS51186"/>
    </source>
</evidence>
<name>H5XQK9_9PSEU</name>
<dbReference type="InterPro" id="IPR000182">
    <property type="entry name" value="GNAT_dom"/>
</dbReference>
<organism evidence="2 3">
    <name type="scientific">Saccharomonospora cyanea NA-134</name>
    <dbReference type="NCBI Taxonomy" id="882082"/>
    <lineage>
        <taxon>Bacteria</taxon>
        <taxon>Bacillati</taxon>
        <taxon>Actinomycetota</taxon>
        <taxon>Actinomycetes</taxon>
        <taxon>Pseudonocardiales</taxon>
        <taxon>Pseudonocardiaceae</taxon>
        <taxon>Saccharomonospora</taxon>
    </lineage>
</organism>
<feature type="domain" description="N-acetyltransferase" evidence="1">
    <location>
        <begin position="30"/>
        <end position="200"/>
    </location>
</feature>
<dbReference type="PANTHER" id="PTHR43792">
    <property type="entry name" value="GNAT FAMILY, PUTATIVE (AFU_ORTHOLOGUE AFUA_3G00765)-RELATED-RELATED"/>
    <property type="match status" value="1"/>
</dbReference>
<dbReference type="Pfam" id="PF13302">
    <property type="entry name" value="Acetyltransf_3"/>
    <property type="match status" value="1"/>
</dbReference>
<dbReference type="GO" id="GO:0016747">
    <property type="term" value="F:acyltransferase activity, transferring groups other than amino-acyl groups"/>
    <property type="evidence" value="ECO:0007669"/>
    <property type="project" value="InterPro"/>
</dbReference>
<dbReference type="Gene3D" id="3.40.630.30">
    <property type="match status" value="1"/>
</dbReference>
<dbReference type="eggNOG" id="COG1670">
    <property type="taxonomic scope" value="Bacteria"/>
</dbReference>
<dbReference type="InterPro" id="IPR051531">
    <property type="entry name" value="N-acetyltransferase"/>
</dbReference>
<sequence>MFRDHARQASLKKVTTRHDEGPVALSGRTVRLREFTLADLDGVRRIVGDDRVTHFLSFTTRNDEQARELLHTIVERSRERPRSEYYLAITPREPADTADHDRAVGFTRLRRTNEHSGRLVYAVAYAHQGRGYAGDAVRTVLDFAFGTLGLHRVTAAVGPDNRAGLALVKRLGFTREGVLRDHVHTNGAWRDSVLFSMLAPEWSPTPEA</sequence>
<dbReference type="Proteomes" id="UP000002791">
    <property type="component" value="Chromosome"/>
</dbReference>
<dbReference type="SUPFAM" id="SSF55729">
    <property type="entry name" value="Acyl-CoA N-acyltransferases (Nat)"/>
    <property type="match status" value="1"/>
</dbReference>
<evidence type="ECO:0000313" key="3">
    <source>
        <dbReference type="Proteomes" id="UP000002791"/>
    </source>
</evidence>
<dbReference type="AlphaFoldDB" id="H5XQK9"/>
<dbReference type="InterPro" id="IPR016181">
    <property type="entry name" value="Acyl_CoA_acyltransferase"/>
</dbReference>
<gene>
    <name evidence="2" type="ORF">SaccyDRAFT_0115</name>
</gene>
<keyword evidence="3" id="KW-1185">Reference proteome</keyword>
<accession>H5XQK9</accession>
<proteinExistence type="predicted"/>